<feature type="transmembrane region" description="Helical" evidence="6">
    <location>
        <begin position="125"/>
        <end position="153"/>
    </location>
</feature>
<dbReference type="GO" id="GO:0005886">
    <property type="term" value="C:plasma membrane"/>
    <property type="evidence" value="ECO:0007669"/>
    <property type="project" value="TreeGrafter"/>
</dbReference>
<dbReference type="PANTHER" id="PTHR31465:SF9">
    <property type="entry name" value="SPHINGOID LONG-CHAIN BASE TRANSPORTER RSB1"/>
    <property type="match status" value="1"/>
</dbReference>
<comment type="subcellular location">
    <subcellularLocation>
        <location evidence="1">Membrane</location>
        <topology evidence="1">Multi-pass membrane protein</topology>
    </subcellularLocation>
</comment>
<evidence type="ECO:0000256" key="6">
    <source>
        <dbReference type="SAM" id="Phobius"/>
    </source>
</evidence>
<feature type="transmembrane region" description="Helical" evidence="6">
    <location>
        <begin position="285"/>
        <end position="303"/>
    </location>
</feature>
<dbReference type="VEuPathDB" id="FungiDB:A1Q1_00156"/>
<dbReference type="GeneID" id="25983670"/>
<dbReference type="PANTHER" id="PTHR31465">
    <property type="entry name" value="PROTEIN RTA1-RELATED"/>
    <property type="match status" value="1"/>
</dbReference>
<feature type="transmembrane region" description="Helical" evidence="6">
    <location>
        <begin position="67"/>
        <end position="86"/>
    </location>
</feature>
<dbReference type="AlphaFoldDB" id="J4UGG2"/>
<dbReference type="InterPro" id="IPR007568">
    <property type="entry name" value="RTA1"/>
</dbReference>
<evidence type="ECO:0000256" key="3">
    <source>
        <dbReference type="ARBA" id="ARBA00022989"/>
    </source>
</evidence>
<feature type="transmembrane region" description="Helical" evidence="6">
    <location>
        <begin position="165"/>
        <end position="191"/>
    </location>
</feature>
<dbReference type="KEGG" id="tasa:A1Q1_00156"/>
<keyword evidence="2 6" id="KW-0812">Transmembrane</keyword>
<sequence length="354" mass="38936">MGRLLRLSAAALLFAASVYAQAPTLTTVTFNGQTETLTPGALESWKEAHKGKTSESPYGYTPSLSSTVAYTVVFSLLTIVHLVLAIKFKYASAIGTMVVGGILEIIGWAGRLWSNKNILLWDPFIMQTCCLIIGPVFFSAWDYTLLGFCIRYLGSEYSLIPPNAYIIIFVAADIISLILQAVGGGGAAVAAQDYKDTTESTHIMLAGILFQLATTTIFVVLAIDFIVRVMFHKPYPAKLHNFMSCKCLRRRKNKTPEDALPTSEGSSVTKPEGPRDKRDVRKAQILLAGVAWATLMIYIRGIYRSVELAQGWSGYVITHEVYFIWLDGFIMVLCMAGLAVTHPGFLLPNDGKWK</sequence>
<comment type="caution">
    <text evidence="8">The sequence shown here is derived from an EMBL/GenBank/DDBJ whole genome shotgun (WGS) entry which is preliminary data.</text>
</comment>
<dbReference type="EMBL" id="ALBS01000099">
    <property type="protein sequence ID" value="EJT50535.1"/>
    <property type="molecule type" value="Genomic_DNA"/>
</dbReference>
<evidence type="ECO:0000313" key="8">
    <source>
        <dbReference type="EMBL" id="EJT50535.1"/>
    </source>
</evidence>
<keyword evidence="7" id="KW-0732">Signal</keyword>
<evidence type="ECO:0000256" key="2">
    <source>
        <dbReference type="ARBA" id="ARBA00022692"/>
    </source>
</evidence>
<organism evidence="8 9">
    <name type="scientific">Trichosporon asahii var. asahii (strain ATCC 90039 / CBS 2479 / JCM 2466 / KCTC 7840 / NBRC 103889/ NCYC 2677 / UAMH 7654)</name>
    <name type="common">Yeast</name>
    <dbReference type="NCBI Taxonomy" id="1186058"/>
    <lineage>
        <taxon>Eukaryota</taxon>
        <taxon>Fungi</taxon>
        <taxon>Dikarya</taxon>
        <taxon>Basidiomycota</taxon>
        <taxon>Agaricomycotina</taxon>
        <taxon>Tremellomycetes</taxon>
        <taxon>Trichosporonales</taxon>
        <taxon>Trichosporonaceae</taxon>
        <taxon>Trichosporon</taxon>
    </lineage>
</organism>
<evidence type="ECO:0000256" key="5">
    <source>
        <dbReference type="SAM" id="MobiDB-lite"/>
    </source>
</evidence>
<evidence type="ECO:0000313" key="9">
    <source>
        <dbReference type="Proteomes" id="UP000002748"/>
    </source>
</evidence>
<keyword evidence="4 6" id="KW-0472">Membrane</keyword>
<protein>
    <submittedName>
        <fullName evidence="8">Uncharacterized protein</fullName>
    </submittedName>
</protein>
<dbReference type="HOGENOM" id="CLU_033465_6_0_1"/>
<dbReference type="RefSeq" id="XP_014181959.1">
    <property type="nucleotide sequence ID" value="XM_014326484.1"/>
</dbReference>
<dbReference type="GO" id="GO:0000324">
    <property type="term" value="C:fungal-type vacuole"/>
    <property type="evidence" value="ECO:0007669"/>
    <property type="project" value="TreeGrafter"/>
</dbReference>
<keyword evidence="3 6" id="KW-1133">Transmembrane helix</keyword>
<feature type="signal peptide" evidence="7">
    <location>
        <begin position="1"/>
        <end position="20"/>
    </location>
</feature>
<feature type="transmembrane region" description="Helical" evidence="6">
    <location>
        <begin position="93"/>
        <end position="113"/>
    </location>
</feature>
<reference evidence="8 9" key="1">
    <citation type="journal article" date="2012" name="Eukaryot. Cell">
        <title>Draft genome sequence of CBS 2479, the standard type strain of Trichosporon asahii.</title>
        <authorList>
            <person name="Yang R.Y."/>
            <person name="Li H.T."/>
            <person name="Zhu H."/>
            <person name="Zhou G.P."/>
            <person name="Wang M."/>
            <person name="Wang L."/>
        </authorList>
    </citation>
    <scope>NUCLEOTIDE SEQUENCE [LARGE SCALE GENOMIC DNA]</scope>
    <source>
        <strain evidence="9">ATCC 90039 / CBS 2479 / JCM 2466 / KCTC 7840 / NCYC 2677 / UAMH 7654</strain>
    </source>
</reference>
<gene>
    <name evidence="8" type="ORF">A1Q1_00156</name>
</gene>
<accession>J4UGG2</accession>
<dbReference type="Proteomes" id="UP000002748">
    <property type="component" value="Unassembled WGS sequence"/>
</dbReference>
<dbReference type="Pfam" id="PF04479">
    <property type="entry name" value="RTA1"/>
    <property type="match status" value="1"/>
</dbReference>
<evidence type="ECO:0000256" key="4">
    <source>
        <dbReference type="ARBA" id="ARBA00023136"/>
    </source>
</evidence>
<evidence type="ECO:0000256" key="1">
    <source>
        <dbReference type="ARBA" id="ARBA00004141"/>
    </source>
</evidence>
<feature type="region of interest" description="Disordered" evidence="5">
    <location>
        <begin position="255"/>
        <end position="277"/>
    </location>
</feature>
<feature type="transmembrane region" description="Helical" evidence="6">
    <location>
        <begin position="323"/>
        <end position="347"/>
    </location>
</feature>
<feature type="chain" id="PRO_5003781845" evidence="7">
    <location>
        <begin position="21"/>
        <end position="354"/>
    </location>
</feature>
<name>J4UGG2_TRIAS</name>
<proteinExistence type="predicted"/>
<evidence type="ECO:0000256" key="7">
    <source>
        <dbReference type="SAM" id="SignalP"/>
    </source>
</evidence>
<dbReference type="OrthoDB" id="3358017at2759"/>
<feature type="transmembrane region" description="Helical" evidence="6">
    <location>
        <begin position="203"/>
        <end position="227"/>
    </location>
</feature>